<sequence length="734" mass="85377">MDKSKQELNTPSVLMRVYSENETNNFNLKTGHRLYDDYKNRNINIQKQNDNINIKNNGNVVTNDDNNLMNSPKYGQRHFSVNETSNQSDKVKDYLWLNFEKKRENNSRNKIYHNKYIDNSLTPDKKVINGEDDEKYLDLYFKENLDSIMYDNECLIPLEALPRNKSNKNLKRKRTTSNANENLERENVPMMYDEYIPDMDFINNFQRMQDYYEVNPTFTDETGDETDNNDEAGSRSESNVINEIMEHSHVDPMKINTENDTEIINYCPEESEMNESFIDVTKLPLEFENLPYSQRKKILIDMCPNRDYQEILMEVKKPDNKLKRIRTKGSTPSSLDSLKLARSNKIGGSVSTVDSILKRFDSNPGLQNSLASSKGLKIMGYKLNKIIGQGAWGVIRECTNDSDESDIKAMKIVKYRDNLSVKLSVINEVSVWKCLRHKNILSLVDYMQGENAMFCLMNRIHGGTLYDYVVKKWYNNETEYPLKKRLEYVLNYSKQIVNALDYLHNDAKVIHGDLKLENCLMTTSGRVLLCDFGMARKLIPTDFCSNESKKKSTFKKYSSFTNIRKNVNTNFNKQENENENSIMKKMINDKSLIHDDIPLGIMSFDLNIGPAYQSTVLKLQEQKHLDDIPPLNHIGSLPYAAPELLNIKNKTTTKTDIWALGVLMYTMCVYELPFQHEFEPRLKMMIESGKYDHKKLCQLVMKTNPSLCFVVEGCLTKDKDKRWDIEKIKRNLAL</sequence>
<dbReference type="GO" id="GO:0000226">
    <property type="term" value="P:microtubule cytoskeleton organization"/>
    <property type="evidence" value="ECO:0007669"/>
    <property type="project" value="TreeGrafter"/>
</dbReference>
<dbReference type="GO" id="GO:0035556">
    <property type="term" value="P:intracellular signal transduction"/>
    <property type="evidence" value="ECO:0007669"/>
    <property type="project" value="TreeGrafter"/>
</dbReference>
<dbReference type="OrthoDB" id="4062651at2759"/>
<evidence type="ECO:0000313" key="4">
    <source>
        <dbReference type="EMBL" id="OBA28708.1"/>
    </source>
</evidence>
<dbReference type="GO" id="GO:0005737">
    <property type="term" value="C:cytoplasm"/>
    <property type="evidence" value="ECO:0007669"/>
    <property type="project" value="TreeGrafter"/>
</dbReference>
<dbReference type="PROSITE" id="PS00108">
    <property type="entry name" value="PROTEIN_KINASE_ST"/>
    <property type="match status" value="1"/>
</dbReference>
<keyword evidence="4" id="KW-0808">Transferase</keyword>
<keyword evidence="5" id="KW-1185">Reference proteome</keyword>
<keyword evidence="1" id="KW-0547">Nucleotide-binding</keyword>
<gene>
    <name evidence="4" type="ORF">HANVADRAFT_51176</name>
</gene>
<dbReference type="GO" id="GO:0005524">
    <property type="term" value="F:ATP binding"/>
    <property type="evidence" value="ECO:0007669"/>
    <property type="project" value="UniProtKB-KW"/>
</dbReference>
<dbReference type="EMBL" id="LXPE01000002">
    <property type="protein sequence ID" value="OBA28708.1"/>
    <property type="molecule type" value="Genomic_DNA"/>
</dbReference>
<dbReference type="InterPro" id="IPR000719">
    <property type="entry name" value="Prot_kinase_dom"/>
</dbReference>
<dbReference type="GO" id="GO:0004674">
    <property type="term" value="F:protein serine/threonine kinase activity"/>
    <property type="evidence" value="ECO:0007669"/>
    <property type="project" value="TreeGrafter"/>
</dbReference>
<accession>A0A1B7TJ44</accession>
<evidence type="ECO:0000256" key="2">
    <source>
        <dbReference type="ARBA" id="ARBA00022840"/>
    </source>
</evidence>
<dbReference type="Pfam" id="PF00069">
    <property type="entry name" value="Pkinase"/>
    <property type="match status" value="2"/>
</dbReference>
<dbReference type="AlphaFoldDB" id="A0A1B7TJ44"/>
<organism evidence="4 5">
    <name type="scientific">Hanseniaspora valbyensis NRRL Y-1626</name>
    <dbReference type="NCBI Taxonomy" id="766949"/>
    <lineage>
        <taxon>Eukaryota</taxon>
        <taxon>Fungi</taxon>
        <taxon>Dikarya</taxon>
        <taxon>Ascomycota</taxon>
        <taxon>Saccharomycotina</taxon>
        <taxon>Saccharomycetes</taxon>
        <taxon>Saccharomycodales</taxon>
        <taxon>Saccharomycodaceae</taxon>
        <taxon>Hanseniaspora</taxon>
    </lineage>
</organism>
<dbReference type="Proteomes" id="UP000092321">
    <property type="component" value="Unassembled WGS sequence"/>
</dbReference>
<feature type="domain" description="Protein kinase" evidence="3">
    <location>
        <begin position="381"/>
        <end position="734"/>
    </location>
</feature>
<proteinExistence type="predicted"/>
<dbReference type="PANTHER" id="PTHR24346:SF76">
    <property type="entry name" value="NON-SPECIFIC SERINE_THREONINE PROTEIN KINASE"/>
    <property type="match status" value="1"/>
</dbReference>
<keyword evidence="4" id="KW-0418">Kinase</keyword>
<protein>
    <submittedName>
        <fullName evidence="4">Kinase-like protein</fullName>
    </submittedName>
</protein>
<evidence type="ECO:0000313" key="5">
    <source>
        <dbReference type="Proteomes" id="UP000092321"/>
    </source>
</evidence>
<evidence type="ECO:0000256" key="1">
    <source>
        <dbReference type="ARBA" id="ARBA00022741"/>
    </source>
</evidence>
<dbReference type="SMART" id="SM00220">
    <property type="entry name" value="S_TKc"/>
    <property type="match status" value="1"/>
</dbReference>
<dbReference type="PANTHER" id="PTHR24346">
    <property type="entry name" value="MAP/MICROTUBULE AFFINITY-REGULATING KINASE"/>
    <property type="match status" value="1"/>
</dbReference>
<dbReference type="InterPro" id="IPR011009">
    <property type="entry name" value="Kinase-like_dom_sf"/>
</dbReference>
<dbReference type="Gene3D" id="1.10.510.10">
    <property type="entry name" value="Transferase(Phosphotransferase) domain 1"/>
    <property type="match status" value="2"/>
</dbReference>
<dbReference type="PROSITE" id="PS50011">
    <property type="entry name" value="PROTEIN_KINASE_DOM"/>
    <property type="match status" value="1"/>
</dbReference>
<reference evidence="5" key="1">
    <citation type="journal article" date="2016" name="Proc. Natl. Acad. Sci. U.S.A.">
        <title>Comparative genomics of biotechnologically important yeasts.</title>
        <authorList>
            <person name="Riley R."/>
            <person name="Haridas S."/>
            <person name="Wolfe K.H."/>
            <person name="Lopes M.R."/>
            <person name="Hittinger C.T."/>
            <person name="Goeker M."/>
            <person name="Salamov A.A."/>
            <person name="Wisecaver J.H."/>
            <person name="Long T.M."/>
            <person name="Calvey C.H."/>
            <person name="Aerts A.L."/>
            <person name="Barry K.W."/>
            <person name="Choi C."/>
            <person name="Clum A."/>
            <person name="Coughlan A.Y."/>
            <person name="Deshpande S."/>
            <person name="Douglass A.P."/>
            <person name="Hanson S.J."/>
            <person name="Klenk H.-P."/>
            <person name="LaButti K.M."/>
            <person name="Lapidus A."/>
            <person name="Lindquist E.A."/>
            <person name="Lipzen A.M."/>
            <person name="Meier-Kolthoff J.P."/>
            <person name="Ohm R.A."/>
            <person name="Otillar R.P."/>
            <person name="Pangilinan J.L."/>
            <person name="Peng Y."/>
            <person name="Rokas A."/>
            <person name="Rosa C.A."/>
            <person name="Scheuner C."/>
            <person name="Sibirny A.A."/>
            <person name="Slot J.C."/>
            <person name="Stielow J.B."/>
            <person name="Sun H."/>
            <person name="Kurtzman C.P."/>
            <person name="Blackwell M."/>
            <person name="Grigoriev I.V."/>
            <person name="Jeffries T.W."/>
        </authorList>
    </citation>
    <scope>NUCLEOTIDE SEQUENCE [LARGE SCALE GENOMIC DNA]</scope>
    <source>
        <strain evidence="5">NRRL Y-1626</strain>
    </source>
</reference>
<evidence type="ECO:0000259" key="3">
    <source>
        <dbReference type="PROSITE" id="PS50011"/>
    </source>
</evidence>
<dbReference type="InterPro" id="IPR008271">
    <property type="entry name" value="Ser/Thr_kinase_AS"/>
</dbReference>
<keyword evidence="2" id="KW-0067">ATP-binding</keyword>
<name>A0A1B7TJ44_9ASCO</name>
<comment type="caution">
    <text evidence="4">The sequence shown here is derived from an EMBL/GenBank/DDBJ whole genome shotgun (WGS) entry which is preliminary data.</text>
</comment>
<dbReference type="SUPFAM" id="SSF56112">
    <property type="entry name" value="Protein kinase-like (PK-like)"/>
    <property type="match status" value="1"/>
</dbReference>